<dbReference type="GO" id="GO:0016985">
    <property type="term" value="F:mannan endo-1,4-beta-mannosidase activity"/>
    <property type="evidence" value="ECO:0007669"/>
    <property type="project" value="UniProtKB-EC"/>
</dbReference>
<sequence>MVLKTSLFTLALAIGLVSAQPLDSRKEHHHHHADEAYVQIAKDGSGFTRYGVPYMIRGSNYWYGMWLGADDCNGGDRKRLETEVRQLAEMGVNNLRIMAASEGPDDQPYRVRPSFMRKPGEYNEAVFKGLDYLLDTMDKYNMTAVMTMNNFWHWSGGFGQYVAWISGNQTIPYPVGDVTYDEFTQYAARFYNDSSIAPKAQEIFKNHITTVQNRVNTVNGKTYKEDPVIMSWQLANEPQQGPAWWFEEISTYMKKGAPKHLVSAGLESILDKYDFDRAHKHKNIDYTTCHLWVENRGIYDPRNVSTLALAQAAATDFISSRSEWAETLNKPILLEEFGMARDAWRKPDDLEYEYNPSTPTTHKDKFYHDIFKQIVSLAKDGKFSGSGFWAYSGEGRSTDYPNKYGMVFLGDPPHEPRGWYSVYDKDTTVKVIRDYNAELKKLEH</sequence>
<dbReference type="Gene3D" id="3.20.20.80">
    <property type="entry name" value="Glycosidases"/>
    <property type="match status" value="1"/>
</dbReference>
<dbReference type="SMR" id="A0A077WZ93"/>
<dbReference type="InterPro" id="IPR017853">
    <property type="entry name" value="GH"/>
</dbReference>
<feature type="chain" id="PRO_5001726562" description="mannan endo-1,4-beta-mannosidase" evidence="6">
    <location>
        <begin position="20"/>
        <end position="444"/>
    </location>
</feature>
<protein>
    <recommendedName>
        <fullName evidence="3">mannan endo-1,4-beta-mannosidase</fullName>
        <ecNumber evidence="3">3.2.1.78</ecNumber>
    </recommendedName>
</protein>
<gene>
    <name evidence="8" type="ORF">LRAMOSA04528</name>
</gene>
<evidence type="ECO:0000259" key="7">
    <source>
        <dbReference type="Pfam" id="PF26410"/>
    </source>
</evidence>
<evidence type="ECO:0000256" key="6">
    <source>
        <dbReference type="SAM" id="SignalP"/>
    </source>
</evidence>
<dbReference type="SUPFAM" id="SSF51445">
    <property type="entry name" value="(Trans)glycosidases"/>
    <property type="match status" value="1"/>
</dbReference>
<name>A0A077WZ93_9FUNG</name>
<keyword evidence="4" id="KW-0378">Hydrolase</keyword>
<evidence type="ECO:0000256" key="4">
    <source>
        <dbReference type="ARBA" id="ARBA00022801"/>
    </source>
</evidence>
<keyword evidence="6" id="KW-0732">Signal</keyword>
<dbReference type="PANTHER" id="PTHR31451">
    <property type="match status" value="1"/>
</dbReference>
<dbReference type="Pfam" id="PF26410">
    <property type="entry name" value="GH5_mannosidase"/>
    <property type="match status" value="1"/>
</dbReference>
<evidence type="ECO:0000256" key="1">
    <source>
        <dbReference type="ARBA" id="ARBA00001678"/>
    </source>
</evidence>
<evidence type="ECO:0000256" key="5">
    <source>
        <dbReference type="ARBA" id="ARBA00023295"/>
    </source>
</evidence>
<feature type="signal peptide" evidence="6">
    <location>
        <begin position="1"/>
        <end position="19"/>
    </location>
</feature>
<dbReference type="EMBL" id="LK023357">
    <property type="protein sequence ID" value="CDS12333.1"/>
    <property type="molecule type" value="Genomic_DNA"/>
</dbReference>
<dbReference type="AlphaFoldDB" id="A0A077WZ93"/>
<proteinExistence type="inferred from homology"/>
<comment type="similarity">
    <text evidence="2">Belongs to the glycosyl hydrolase 5 (cellulase A) family.</text>
</comment>
<dbReference type="EC" id="3.2.1.78" evidence="3"/>
<evidence type="ECO:0000256" key="2">
    <source>
        <dbReference type="ARBA" id="ARBA00005641"/>
    </source>
</evidence>
<dbReference type="PANTHER" id="PTHR31451:SF40">
    <property type="entry name" value="GLYCOSIDE HYDROLASE FAMILY 5 DOMAIN-CONTAINING PROTEIN"/>
    <property type="match status" value="1"/>
</dbReference>
<reference evidence="8" key="1">
    <citation type="journal article" date="2014" name="Genome Announc.">
        <title>De novo whole-genome sequence and genome annotation of Lichtheimia ramosa.</title>
        <authorList>
            <person name="Linde J."/>
            <person name="Schwartze V."/>
            <person name="Binder U."/>
            <person name="Lass-Florl C."/>
            <person name="Voigt K."/>
            <person name="Horn F."/>
        </authorList>
    </citation>
    <scope>NUCLEOTIDE SEQUENCE</scope>
    <source>
        <strain evidence="8">JMRC FSU:6197</strain>
    </source>
</reference>
<feature type="domain" description="Glycoside hydrolase family 5" evidence="7">
    <location>
        <begin position="40"/>
        <end position="443"/>
    </location>
</feature>
<dbReference type="InterPro" id="IPR001547">
    <property type="entry name" value="Glyco_hydro_5"/>
</dbReference>
<evidence type="ECO:0000313" key="8">
    <source>
        <dbReference type="EMBL" id="CDS12333.1"/>
    </source>
</evidence>
<organism evidence="8">
    <name type="scientific">Lichtheimia ramosa</name>
    <dbReference type="NCBI Taxonomy" id="688394"/>
    <lineage>
        <taxon>Eukaryota</taxon>
        <taxon>Fungi</taxon>
        <taxon>Fungi incertae sedis</taxon>
        <taxon>Mucoromycota</taxon>
        <taxon>Mucoromycotina</taxon>
        <taxon>Mucoromycetes</taxon>
        <taxon>Mucorales</taxon>
        <taxon>Lichtheimiaceae</taxon>
        <taxon>Lichtheimia</taxon>
    </lineage>
</organism>
<evidence type="ECO:0000256" key="3">
    <source>
        <dbReference type="ARBA" id="ARBA00012706"/>
    </source>
</evidence>
<accession>A0A077WZ93</accession>
<comment type="catalytic activity">
    <reaction evidence="1">
        <text>Random hydrolysis of (1-&gt;4)-beta-D-mannosidic linkages in mannans, galactomannans and glucomannans.</text>
        <dbReference type="EC" id="3.2.1.78"/>
    </reaction>
</comment>
<dbReference type="OrthoDB" id="406631at2759"/>
<keyword evidence="5" id="KW-0326">Glycosidase</keyword>
<dbReference type="InterPro" id="IPR045053">
    <property type="entry name" value="MAN-like"/>
</dbReference>